<dbReference type="KEGG" id="adu:107469674"/>
<dbReference type="Proteomes" id="UP000515211">
    <property type="component" value="Chromosome 10"/>
</dbReference>
<evidence type="ECO:0000256" key="1">
    <source>
        <dbReference type="SAM" id="MobiDB-lite"/>
    </source>
</evidence>
<feature type="compositionally biased region" description="Acidic residues" evidence="1">
    <location>
        <begin position="25"/>
        <end position="39"/>
    </location>
</feature>
<evidence type="ECO:0000313" key="3">
    <source>
        <dbReference type="RefSeq" id="XP_015944536.1"/>
    </source>
</evidence>
<protein>
    <submittedName>
        <fullName evidence="3">FK506-binding protein 3-like</fullName>
    </submittedName>
</protein>
<name>A0A6P4C5S8_ARADU</name>
<proteinExistence type="predicted"/>
<accession>A0A6P4C5S8</accession>
<dbReference type="GeneID" id="107469674"/>
<feature type="compositionally biased region" description="Basic and acidic residues" evidence="1">
    <location>
        <begin position="42"/>
        <end position="55"/>
    </location>
</feature>
<dbReference type="RefSeq" id="XP_015944536.1">
    <property type="nucleotide sequence ID" value="XM_016089050.1"/>
</dbReference>
<evidence type="ECO:0000313" key="2">
    <source>
        <dbReference type="Proteomes" id="UP000515211"/>
    </source>
</evidence>
<sequence length="123" mass="14050">MATIAEAVNRLVLLRSSDQGTPLEQCEESTNEYSEEENMEPQGKEEGLEHDIQQEEEKEVCEPEENKEELGEIDQDEDSIIDDFLSSLVNPLNDPNEPLPIEFERDMEVDFSQPPCYDLSDGE</sequence>
<keyword evidence="2" id="KW-1185">Reference proteome</keyword>
<organism evidence="2 3">
    <name type="scientific">Arachis duranensis</name>
    <name type="common">Wild peanut</name>
    <dbReference type="NCBI Taxonomy" id="130453"/>
    <lineage>
        <taxon>Eukaryota</taxon>
        <taxon>Viridiplantae</taxon>
        <taxon>Streptophyta</taxon>
        <taxon>Embryophyta</taxon>
        <taxon>Tracheophyta</taxon>
        <taxon>Spermatophyta</taxon>
        <taxon>Magnoliopsida</taxon>
        <taxon>eudicotyledons</taxon>
        <taxon>Gunneridae</taxon>
        <taxon>Pentapetalae</taxon>
        <taxon>rosids</taxon>
        <taxon>fabids</taxon>
        <taxon>Fabales</taxon>
        <taxon>Fabaceae</taxon>
        <taxon>Papilionoideae</taxon>
        <taxon>50 kb inversion clade</taxon>
        <taxon>dalbergioids sensu lato</taxon>
        <taxon>Dalbergieae</taxon>
        <taxon>Pterocarpus clade</taxon>
        <taxon>Arachis</taxon>
    </lineage>
</organism>
<feature type="region of interest" description="Disordered" evidence="1">
    <location>
        <begin position="16"/>
        <end position="77"/>
    </location>
</feature>
<gene>
    <name evidence="3" type="primary">LOC107469674</name>
</gene>
<reference evidence="2" key="1">
    <citation type="journal article" date="2016" name="Nat. Genet.">
        <title>The genome sequences of Arachis duranensis and Arachis ipaensis, the diploid ancestors of cultivated peanut.</title>
        <authorList>
            <person name="Bertioli D.J."/>
            <person name="Cannon S.B."/>
            <person name="Froenicke L."/>
            <person name="Huang G."/>
            <person name="Farmer A.D."/>
            <person name="Cannon E.K."/>
            <person name="Liu X."/>
            <person name="Gao D."/>
            <person name="Clevenger J."/>
            <person name="Dash S."/>
            <person name="Ren L."/>
            <person name="Moretzsohn M.C."/>
            <person name="Shirasawa K."/>
            <person name="Huang W."/>
            <person name="Vidigal B."/>
            <person name="Abernathy B."/>
            <person name="Chu Y."/>
            <person name="Niederhuth C.E."/>
            <person name="Umale P."/>
            <person name="Araujo A.C."/>
            <person name="Kozik A."/>
            <person name="Kim K.D."/>
            <person name="Burow M.D."/>
            <person name="Varshney R.K."/>
            <person name="Wang X."/>
            <person name="Zhang X."/>
            <person name="Barkley N."/>
            <person name="Guimaraes P.M."/>
            <person name="Isobe S."/>
            <person name="Guo B."/>
            <person name="Liao B."/>
            <person name="Stalker H.T."/>
            <person name="Schmitz R.J."/>
            <person name="Scheffler B.E."/>
            <person name="Leal-Bertioli S.C."/>
            <person name="Xun X."/>
            <person name="Jackson S.A."/>
            <person name="Michelmore R."/>
            <person name="Ozias-Akins P."/>
        </authorList>
    </citation>
    <scope>NUCLEOTIDE SEQUENCE [LARGE SCALE GENOMIC DNA]</scope>
    <source>
        <strain evidence="2">cv. V14167</strain>
    </source>
</reference>
<dbReference type="AlphaFoldDB" id="A0A6P4C5S8"/>
<feature type="compositionally biased region" description="Acidic residues" evidence="1">
    <location>
        <begin position="56"/>
        <end position="77"/>
    </location>
</feature>
<reference evidence="3" key="2">
    <citation type="submission" date="2025-08" db="UniProtKB">
        <authorList>
            <consortium name="RefSeq"/>
        </authorList>
    </citation>
    <scope>IDENTIFICATION</scope>
    <source>
        <tissue evidence="3">Whole plant</tissue>
    </source>
</reference>